<comment type="caution">
    <text evidence="1">The sequence shown here is derived from an EMBL/GenBank/DDBJ whole genome shotgun (WGS) entry which is preliminary data.</text>
</comment>
<evidence type="ECO:0000313" key="2">
    <source>
        <dbReference type="Proteomes" id="UP000235388"/>
    </source>
</evidence>
<proteinExistence type="predicted"/>
<dbReference type="Proteomes" id="UP000235388">
    <property type="component" value="Unassembled WGS sequence"/>
</dbReference>
<gene>
    <name evidence="1" type="ORF">PCANC_16109</name>
</gene>
<dbReference type="OrthoDB" id="2422411at2759"/>
<evidence type="ECO:0000313" key="1">
    <source>
        <dbReference type="EMBL" id="PLW36048.1"/>
    </source>
</evidence>
<protein>
    <submittedName>
        <fullName evidence="1">Uncharacterized protein</fullName>
    </submittedName>
</protein>
<dbReference type="AlphaFoldDB" id="A0A2N5UE89"/>
<dbReference type="EMBL" id="PGCJ01000246">
    <property type="protein sequence ID" value="PLW36048.1"/>
    <property type="molecule type" value="Genomic_DNA"/>
</dbReference>
<sequence length="134" mass="15329">MINVPKCFTPLLGHISSFALKECLNQFNKIKKINPTEQCLHTVTIGLEIPCSHRIRKRLKSGDALDPANFHFHRHLKYDPEITTKYTPKFDLNDKVNRIFVALSNKDPKKQEELIKQNVAGTHSSISIQVPKVL</sequence>
<accession>A0A2N5UE89</accession>
<organism evidence="1 2">
    <name type="scientific">Puccinia coronata f. sp. avenae</name>
    <dbReference type="NCBI Taxonomy" id="200324"/>
    <lineage>
        <taxon>Eukaryota</taxon>
        <taxon>Fungi</taxon>
        <taxon>Dikarya</taxon>
        <taxon>Basidiomycota</taxon>
        <taxon>Pucciniomycotina</taxon>
        <taxon>Pucciniomycetes</taxon>
        <taxon>Pucciniales</taxon>
        <taxon>Pucciniaceae</taxon>
        <taxon>Puccinia</taxon>
    </lineage>
</organism>
<keyword evidence="2" id="KW-1185">Reference proteome</keyword>
<name>A0A2N5UE89_9BASI</name>
<reference evidence="1 2" key="1">
    <citation type="submission" date="2017-11" db="EMBL/GenBank/DDBJ databases">
        <title>De novo assembly and phasing of dikaryotic genomes from two isolates of Puccinia coronata f. sp. avenae, the causal agent of oat crown rust.</title>
        <authorList>
            <person name="Miller M.E."/>
            <person name="Zhang Y."/>
            <person name="Omidvar V."/>
            <person name="Sperschneider J."/>
            <person name="Schwessinger B."/>
            <person name="Raley C."/>
            <person name="Palmer J.M."/>
            <person name="Garnica D."/>
            <person name="Upadhyaya N."/>
            <person name="Rathjen J."/>
            <person name="Taylor J.M."/>
            <person name="Park R.F."/>
            <person name="Dodds P.N."/>
            <person name="Hirsch C.D."/>
            <person name="Kianian S.F."/>
            <person name="Figueroa M."/>
        </authorList>
    </citation>
    <scope>NUCLEOTIDE SEQUENCE [LARGE SCALE GENOMIC DNA]</scope>
    <source>
        <strain evidence="1">12NC29</strain>
    </source>
</reference>